<reference evidence="11 12" key="1">
    <citation type="journal article" date="2011" name="Front. Microbiol.">
        <title>Genomic signatures of strain selection and enhancement in Bacillus atrophaeus var. globigii, a historical biowarfare simulant.</title>
        <authorList>
            <person name="Gibbons H.S."/>
            <person name="Broomall S.M."/>
            <person name="McNew L.A."/>
            <person name="Daligault H."/>
            <person name="Chapman C."/>
            <person name="Bruce D."/>
            <person name="Karavis M."/>
            <person name="Krepps M."/>
            <person name="McGregor P.A."/>
            <person name="Hong C."/>
            <person name="Park K.H."/>
            <person name="Akmal A."/>
            <person name="Feldman A."/>
            <person name="Lin J.S."/>
            <person name="Chang W.E."/>
            <person name="Higgs B.W."/>
            <person name="Demirev P."/>
            <person name="Lindquist J."/>
            <person name="Liem A."/>
            <person name="Fochler E."/>
            <person name="Read T.D."/>
            <person name="Tapia R."/>
            <person name="Johnson S."/>
            <person name="Bishop-Lilly K.A."/>
            <person name="Detter C."/>
            <person name="Han C."/>
            <person name="Sozhamannan S."/>
            <person name="Rosenzweig C.N."/>
            <person name="Skowronski E.W."/>
        </authorList>
    </citation>
    <scope>NUCLEOTIDE SEQUENCE [LARGE SCALE GENOMIC DNA]</scope>
    <source>
        <strain evidence="11 12">CC-PW-9</strain>
    </source>
</reference>
<comment type="pathway">
    <text evidence="6">Amino-acid biosynthesis; L-tryptophan biosynthesis; L-tryptophan from chorismate: step 1/5.</text>
</comment>
<protein>
    <recommendedName>
        <fullName evidence="6">Anthranilate synthase component 1</fullName>
        <ecNumber evidence="6">4.1.3.27</ecNumber>
    </recommendedName>
</protein>
<feature type="domain" description="Chorismate-utilising enzyme C-terminal" evidence="9">
    <location>
        <begin position="243"/>
        <end position="503"/>
    </location>
</feature>
<gene>
    <name evidence="11" type="ORF">CWI84_09805</name>
</gene>
<evidence type="ECO:0000256" key="4">
    <source>
        <dbReference type="ARBA" id="ARBA00023239"/>
    </source>
</evidence>
<feature type="binding site" evidence="7">
    <location>
        <position position="28"/>
    </location>
    <ligand>
        <name>L-tryptophan</name>
        <dbReference type="ChEBI" id="CHEBI:57912"/>
    </ligand>
</feature>
<evidence type="ECO:0000259" key="9">
    <source>
        <dbReference type="Pfam" id="PF00425"/>
    </source>
</evidence>
<keyword evidence="12" id="KW-1185">Reference proteome</keyword>
<dbReference type="Pfam" id="PF00425">
    <property type="entry name" value="Chorismate_bind"/>
    <property type="match status" value="1"/>
</dbReference>
<dbReference type="Gene3D" id="3.60.120.10">
    <property type="entry name" value="Anthranilate synthase"/>
    <property type="match status" value="1"/>
</dbReference>
<dbReference type="AlphaFoldDB" id="A0A432ZM39"/>
<organism evidence="11 12">
    <name type="scientific">Idiomarina tyrosinivorans</name>
    <dbReference type="NCBI Taxonomy" id="1445662"/>
    <lineage>
        <taxon>Bacteria</taxon>
        <taxon>Pseudomonadati</taxon>
        <taxon>Pseudomonadota</taxon>
        <taxon>Gammaproteobacteria</taxon>
        <taxon>Alteromonadales</taxon>
        <taxon>Idiomarinaceae</taxon>
        <taxon>Idiomarina</taxon>
    </lineage>
</organism>
<dbReference type="InterPro" id="IPR005801">
    <property type="entry name" value="ADC_synthase"/>
</dbReference>
<keyword evidence="6 7" id="KW-0822">Tryptophan biosynthesis</keyword>
<comment type="cofactor">
    <cofactor evidence="8">
        <name>Mg(2+)</name>
        <dbReference type="ChEBI" id="CHEBI:18420"/>
    </cofactor>
    <text evidence="8">Binds 1 Mg(2+) ion per subunit.</text>
</comment>
<evidence type="ECO:0000313" key="12">
    <source>
        <dbReference type="Proteomes" id="UP000287996"/>
    </source>
</evidence>
<accession>A0A432ZM39</accession>
<feature type="binding site" evidence="7">
    <location>
        <begin position="292"/>
        <end position="294"/>
    </location>
    <ligand>
        <name>L-tryptophan</name>
        <dbReference type="ChEBI" id="CHEBI:57912"/>
    </ligand>
</feature>
<keyword evidence="3 8" id="KW-0460">Magnesium</keyword>
<feature type="binding site" evidence="7">
    <location>
        <position position="450"/>
    </location>
    <ligand>
        <name>chorismate</name>
        <dbReference type="ChEBI" id="CHEBI:29748"/>
    </ligand>
</feature>
<feature type="binding site" evidence="7">
    <location>
        <position position="470"/>
    </location>
    <ligand>
        <name>chorismate</name>
        <dbReference type="ChEBI" id="CHEBI:29748"/>
    </ligand>
</feature>
<dbReference type="PRINTS" id="PR00095">
    <property type="entry name" value="ANTSNTHASEI"/>
</dbReference>
<feature type="domain" description="Anthranilate synthase component I N-terminal" evidence="10">
    <location>
        <begin position="7"/>
        <end position="190"/>
    </location>
</feature>
<feature type="binding site" evidence="7">
    <location>
        <begin position="329"/>
        <end position="330"/>
    </location>
    <ligand>
        <name>chorismate</name>
        <dbReference type="ChEBI" id="CHEBI:29748"/>
    </ligand>
</feature>
<feature type="binding site" evidence="8">
    <location>
        <position position="499"/>
    </location>
    <ligand>
        <name>Mg(2+)</name>
        <dbReference type="ChEBI" id="CHEBI:18420"/>
    </ligand>
</feature>
<evidence type="ECO:0000313" key="11">
    <source>
        <dbReference type="EMBL" id="RUO78940.1"/>
    </source>
</evidence>
<feature type="binding site" evidence="7">
    <location>
        <begin position="484"/>
        <end position="486"/>
    </location>
    <ligand>
        <name>chorismate</name>
        <dbReference type="ChEBI" id="CHEBI:29748"/>
    </ligand>
</feature>
<keyword evidence="2 8" id="KW-0479">Metal-binding</keyword>
<feature type="binding site" evidence="8">
    <location>
        <position position="362"/>
    </location>
    <ligand>
        <name>Mg(2+)</name>
        <dbReference type="ChEBI" id="CHEBI:18420"/>
    </ligand>
</feature>
<dbReference type="GO" id="GO:0000162">
    <property type="term" value="P:L-tryptophan biosynthetic process"/>
    <property type="evidence" value="ECO:0007669"/>
    <property type="project" value="UniProtKB-UniPathway"/>
</dbReference>
<comment type="caution">
    <text evidence="11">The sequence shown here is derived from an EMBL/GenBank/DDBJ whole genome shotgun (WGS) entry which is preliminary data.</text>
</comment>
<dbReference type="InterPro" id="IPR005257">
    <property type="entry name" value="Anth_synth_I_TrpE"/>
</dbReference>
<comment type="similarity">
    <text evidence="1 6">Belongs to the anthranilate synthase component I family.</text>
</comment>
<evidence type="ECO:0000256" key="8">
    <source>
        <dbReference type="PIRSR" id="PIRSR001373-2"/>
    </source>
</evidence>
<proteinExistence type="inferred from homology"/>
<evidence type="ECO:0000256" key="7">
    <source>
        <dbReference type="PIRSR" id="PIRSR001373-1"/>
    </source>
</evidence>
<keyword evidence="6 7" id="KW-0028">Amino-acid biosynthesis</keyword>
<dbReference type="PANTHER" id="PTHR11236">
    <property type="entry name" value="AMINOBENZOATE/ANTHRANILATE SYNTHASE"/>
    <property type="match status" value="1"/>
</dbReference>
<name>A0A432ZM39_9GAMM</name>
<dbReference type="UniPathway" id="UPA00035">
    <property type="reaction ID" value="UER00040"/>
</dbReference>
<comment type="catalytic activity">
    <reaction evidence="5 6">
        <text>chorismate + L-glutamine = anthranilate + pyruvate + L-glutamate + H(+)</text>
        <dbReference type="Rhea" id="RHEA:21732"/>
        <dbReference type="ChEBI" id="CHEBI:15361"/>
        <dbReference type="ChEBI" id="CHEBI:15378"/>
        <dbReference type="ChEBI" id="CHEBI:16567"/>
        <dbReference type="ChEBI" id="CHEBI:29748"/>
        <dbReference type="ChEBI" id="CHEBI:29985"/>
        <dbReference type="ChEBI" id="CHEBI:58359"/>
        <dbReference type="EC" id="4.1.3.27"/>
    </reaction>
</comment>
<dbReference type="InterPro" id="IPR006805">
    <property type="entry name" value="Anth_synth_I_N"/>
</dbReference>
<dbReference type="PANTHER" id="PTHR11236:SF49">
    <property type="entry name" value="ANTHRANILATE SYNTHASE COMPONENT 1"/>
    <property type="match status" value="1"/>
</dbReference>
<evidence type="ECO:0000256" key="3">
    <source>
        <dbReference type="ARBA" id="ARBA00022842"/>
    </source>
</evidence>
<keyword evidence="4 6" id="KW-0456">Lyase</keyword>
<dbReference type="EC" id="4.1.3.27" evidence="6"/>
<evidence type="ECO:0000256" key="1">
    <source>
        <dbReference type="ARBA" id="ARBA00009562"/>
    </source>
</evidence>
<dbReference type="Pfam" id="PF04715">
    <property type="entry name" value="Anth_synt_I_N"/>
    <property type="match status" value="1"/>
</dbReference>
<dbReference type="OrthoDB" id="9803598at2"/>
<dbReference type="InterPro" id="IPR019999">
    <property type="entry name" value="Anth_synth_I-like"/>
</dbReference>
<dbReference type="SUPFAM" id="SSF56322">
    <property type="entry name" value="ADC synthase"/>
    <property type="match status" value="1"/>
</dbReference>
<evidence type="ECO:0000256" key="2">
    <source>
        <dbReference type="ARBA" id="ARBA00022723"/>
    </source>
</evidence>
<dbReference type="GO" id="GO:0004049">
    <property type="term" value="F:anthranilate synthase activity"/>
    <property type="evidence" value="ECO:0007669"/>
    <property type="project" value="UniProtKB-EC"/>
</dbReference>
<evidence type="ECO:0000256" key="5">
    <source>
        <dbReference type="ARBA" id="ARBA00047683"/>
    </source>
</evidence>
<sequence length="520" mass="57234">MAIPYTADPLQLFATLAQQSNDCMLLESAEINSKKQLKSLLLVDPALKLICQGHTISVQAITTNGEVLLAWLATELQNRSTLFQVEQQSSSLQIEVLTQTPTTTLQDEQQRLLAPSNLEPLRALQQGLQKSNAAAQQHPLAVFLGGVFAYDLLATFEPLQAVPDGENSCPDYQFYLAETLVVIDHEQQTTELLGSLFSGPQLQQRRQQLLARLGTLAAHCQLRSDYQPAPQSVSNDIDAAPSAEQYADIVSEMKRHIRNGDIFQVVPSRRFSIACADSISAYRYLRQQNPSPYMFFLQASEFQLFGASPESALKFTAANRQVELYPIAGTRPRGKDKNGNIDLDLDGRLELDLRLDQKELSEHLMLVDLSRNDLARIAEPGTRYVADLLQVDRYSHVMHLVSRVVAKLDAKFDALHAYRACMNMGTLIGAPKVSAANLVRQAEKQRRGSYGGAVGYLTGNGDMDTCIVIRSAFVQNQRAIIQAGAGIVHDSIAASEIAETENKAQAVINAIKSANQELAL</sequence>
<evidence type="ECO:0000259" key="10">
    <source>
        <dbReference type="Pfam" id="PF04715"/>
    </source>
</evidence>
<evidence type="ECO:0000256" key="6">
    <source>
        <dbReference type="PIRNR" id="PIRNR001373"/>
    </source>
</evidence>
<dbReference type="PIRSF" id="PIRSF001373">
    <property type="entry name" value="TrpE"/>
    <property type="match status" value="1"/>
</dbReference>
<dbReference type="NCBIfam" id="TIGR00565">
    <property type="entry name" value="trpE_proteo"/>
    <property type="match status" value="1"/>
</dbReference>
<keyword evidence="6" id="KW-0057">Aromatic amino acid biosynthesis</keyword>
<dbReference type="InterPro" id="IPR015890">
    <property type="entry name" value="Chorismate_C"/>
</dbReference>
<dbReference type="NCBIfam" id="NF010079">
    <property type="entry name" value="PRK13564.1"/>
    <property type="match status" value="1"/>
</dbReference>
<dbReference type="Proteomes" id="UP000287996">
    <property type="component" value="Unassembled WGS sequence"/>
</dbReference>
<dbReference type="EMBL" id="PIQH01000009">
    <property type="protein sequence ID" value="RUO78940.1"/>
    <property type="molecule type" value="Genomic_DNA"/>
</dbReference>
<dbReference type="GO" id="GO:0046872">
    <property type="term" value="F:metal ion binding"/>
    <property type="evidence" value="ECO:0007669"/>
    <property type="project" value="UniProtKB-KW"/>
</dbReference>